<dbReference type="PANTHER" id="PTHR33221:SF15">
    <property type="entry name" value="HTH-TYPE TRANSCRIPTIONAL REGULATOR YWGB-RELATED"/>
    <property type="match status" value="1"/>
</dbReference>
<dbReference type="SUPFAM" id="SSF46785">
    <property type="entry name" value="Winged helix' DNA-binding domain"/>
    <property type="match status" value="1"/>
</dbReference>
<sequence>MFSKACEYGIRAVLFIAKQSQKDLRPNITEIAKAVDSPEPFTAKVCQQLARAGIILSRKGPRGGFYLEKNSTLKLADIVATIDGDQIFTGCGLGLRKCSSAHPCPVHDQFMVVRNGLKDMCENTLVMDLANNLEEGETFLKL</sequence>
<dbReference type="Proteomes" id="UP000321945">
    <property type="component" value="Unassembled WGS sequence"/>
</dbReference>
<dbReference type="Gene3D" id="1.10.10.10">
    <property type="entry name" value="Winged helix-like DNA-binding domain superfamily/Winged helix DNA-binding domain"/>
    <property type="match status" value="1"/>
</dbReference>
<gene>
    <name evidence="1" type="ORF">ESV24_06880</name>
</gene>
<dbReference type="InterPro" id="IPR000944">
    <property type="entry name" value="Tscrpt_reg_Rrf2"/>
</dbReference>
<dbReference type="Pfam" id="PF02082">
    <property type="entry name" value="Rrf2"/>
    <property type="match status" value="1"/>
</dbReference>
<evidence type="ECO:0000313" key="2">
    <source>
        <dbReference type="Proteomes" id="UP000321945"/>
    </source>
</evidence>
<dbReference type="RefSeq" id="WP_111815652.1">
    <property type="nucleotide sequence ID" value="NZ_CBCRZQ010000004.1"/>
</dbReference>
<dbReference type="GO" id="GO:0003700">
    <property type="term" value="F:DNA-binding transcription factor activity"/>
    <property type="evidence" value="ECO:0007669"/>
    <property type="project" value="TreeGrafter"/>
</dbReference>
<dbReference type="GO" id="GO:0005829">
    <property type="term" value="C:cytosol"/>
    <property type="evidence" value="ECO:0007669"/>
    <property type="project" value="TreeGrafter"/>
</dbReference>
<comment type="caution">
    <text evidence="1">The sequence shown here is derived from an EMBL/GenBank/DDBJ whole genome shotgun (WGS) entry which is preliminary data.</text>
</comment>
<dbReference type="InterPro" id="IPR036388">
    <property type="entry name" value="WH-like_DNA-bd_sf"/>
</dbReference>
<dbReference type="AlphaFoldDB" id="A0A5C6YQD8"/>
<dbReference type="InterPro" id="IPR030489">
    <property type="entry name" value="TR_Rrf2-type_CS"/>
</dbReference>
<dbReference type="PROSITE" id="PS01332">
    <property type="entry name" value="HTH_RRF2_1"/>
    <property type="match status" value="1"/>
</dbReference>
<keyword evidence="2" id="KW-1185">Reference proteome</keyword>
<proteinExistence type="predicted"/>
<dbReference type="PANTHER" id="PTHR33221">
    <property type="entry name" value="WINGED HELIX-TURN-HELIX TRANSCRIPTIONAL REGULATOR, RRF2 FAMILY"/>
    <property type="match status" value="1"/>
</dbReference>
<protein>
    <submittedName>
        <fullName evidence="1">Rrf2 family transcriptional regulator</fullName>
    </submittedName>
</protein>
<reference evidence="1 2" key="1">
    <citation type="submission" date="2019-08" db="EMBL/GenBank/DDBJ databases">
        <title>Genome of Aequorivita lipolytica Y10-2 (type strain).</title>
        <authorList>
            <person name="Bowman J.P."/>
        </authorList>
    </citation>
    <scope>NUCLEOTIDE SEQUENCE [LARGE SCALE GENOMIC DNA]</scope>
    <source>
        <strain evidence="1 2">Y10-2</strain>
    </source>
</reference>
<dbReference type="NCBIfam" id="TIGR00738">
    <property type="entry name" value="rrf2_super"/>
    <property type="match status" value="1"/>
</dbReference>
<dbReference type="PROSITE" id="PS51197">
    <property type="entry name" value="HTH_RRF2_2"/>
    <property type="match status" value="1"/>
</dbReference>
<evidence type="ECO:0000313" key="1">
    <source>
        <dbReference type="EMBL" id="TXD69555.1"/>
    </source>
</evidence>
<dbReference type="EMBL" id="VORU01000004">
    <property type="protein sequence ID" value="TXD69555.1"/>
    <property type="molecule type" value="Genomic_DNA"/>
</dbReference>
<accession>A0A5C6YQD8</accession>
<dbReference type="OrthoDB" id="9808360at2"/>
<dbReference type="InterPro" id="IPR036390">
    <property type="entry name" value="WH_DNA-bd_sf"/>
</dbReference>
<organism evidence="1 2">
    <name type="scientific">Aequorivita lipolytica</name>
    <dbReference type="NCBI Taxonomy" id="153267"/>
    <lineage>
        <taxon>Bacteria</taxon>
        <taxon>Pseudomonadati</taxon>
        <taxon>Bacteroidota</taxon>
        <taxon>Flavobacteriia</taxon>
        <taxon>Flavobacteriales</taxon>
        <taxon>Flavobacteriaceae</taxon>
        <taxon>Aequorivita</taxon>
    </lineage>
</organism>
<name>A0A5C6YQD8_9FLAO</name>